<dbReference type="PANTHER" id="PTHR45947:SF3">
    <property type="entry name" value="SULFOQUINOVOSYL TRANSFERASE SQD2"/>
    <property type="match status" value="1"/>
</dbReference>
<dbReference type="InterPro" id="IPR001296">
    <property type="entry name" value="Glyco_trans_1"/>
</dbReference>
<dbReference type="Pfam" id="PF00534">
    <property type="entry name" value="Glycos_transf_1"/>
    <property type="match status" value="1"/>
</dbReference>
<dbReference type="OrthoDB" id="73743at2"/>
<feature type="domain" description="Glycosyltransferase subfamily 4-like N-terminal" evidence="2">
    <location>
        <begin position="32"/>
        <end position="178"/>
    </location>
</feature>
<name>A0A5C5ZUA0_9BACT</name>
<dbReference type="InterPro" id="IPR028098">
    <property type="entry name" value="Glyco_trans_4-like_N"/>
</dbReference>
<feature type="domain" description="Glycosyl transferase family 1" evidence="1">
    <location>
        <begin position="180"/>
        <end position="349"/>
    </location>
</feature>
<reference evidence="3 4" key="1">
    <citation type="submission" date="2019-02" db="EMBL/GenBank/DDBJ databases">
        <title>Deep-cultivation of Planctomycetes and their phenomic and genomic characterization uncovers novel biology.</title>
        <authorList>
            <person name="Wiegand S."/>
            <person name="Jogler M."/>
            <person name="Boedeker C."/>
            <person name="Pinto D."/>
            <person name="Vollmers J."/>
            <person name="Rivas-Marin E."/>
            <person name="Kohn T."/>
            <person name="Peeters S.H."/>
            <person name="Heuer A."/>
            <person name="Rast P."/>
            <person name="Oberbeckmann S."/>
            <person name="Bunk B."/>
            <person name="Jeske O."/>
            <person name="Meyerdierks A."/>
            <person name="Storesund J.E."/>
            <person name="Kallscheuer N."/>
            <person name="Luecker S."/>
            <person name="Lage O.M."/>
            <person name="Pohl T."/>
            <person name="Merkel B.J."/>
            <person name="Hornburger P."/>
            <person name="Mueller R.-W."/>
            <person name="Bruemmer F."/>
            <person name="Labrenz M."/>
            <person name="Spormann A.M."/>
            <person name="Op Den Camp H."/>
            <person name="Overmann J."/>
            <person name="Amann R."/>
            <person name="Jetten M.S.M."/>
            <person name="Mascher T."/>
            <person name="Medema M.H."/>
            <person name="Devos D.P."/>
            <person name="Kaster A.-K."/>
            <person name="Ovreas L."/>
            <person name="Rohde M."/>
            <person name="Galperin M.Y."/>
            <person name="Jogler C."/>
        </authorList>
    </citation>
    <scope>NUCLEOTIDE SEQUENCE [LARGE SCALE GENOMIC DNA]</scope>
    <source>
        <strain evidence="3 4">Mal64</strain>
    </source>
</reference>
<evidence type="ECO:0000259" key="2">
    <source>
        <dbReference type="Pfam" id="PF13439"/>
    </source>
</evidence>
<dbReference type="Gene3D" id="3.40.50.2000">
    <property type="entry name" value="Glycogen Phosphorylase B"/>
    <property type="match status" value="2"/>
</dbReference>
<evidence type="ECO:0000259" key="1">
    <source>
        <dbReference type="Pfam" id="PF00534"/>
    </source>
</evidence>
<keyword evidence="3" id="KW-0808">Transferase</keyword>
<dbReference type="GO" id="GO:0043750">
    <property type="term" value="F:phosphatidylinositol alpha-mannosyltransferase activity"/>
    <property type="evidence" value="ECO:0007669"/>
    <property type="project" value="UniProtKB-EC"/>
</dbReference>
<comment type="caution">
    <text evidence="3">The sequence shown here is derived from an EMBL/GenBank/DDBJ whole genome shotgun (WGS) entry which is preliminary data.</text>
</comment>
<dbReference type="Proteomes" id="UP000315440">
    <property type="component" value="Unassembled WGS sequence"/>
</dbReference>
<dbReference type="SUPFAM" id="SSF53756">
    <property type="entry name" value="UDP-Glycosyltransferase/glycogen phosphorylase"/>
    <property type="match status" value="1"/>
</dbReference>
<gene>
    <name evidence="3" type="primary">pimB_1</name>
    <name evidence="3" type="ORF">Mal64_01120</name>
</gene>
<sequence>MTQITRIAIAQRGVPRVSETFLLAHAEQLPGVTTVVHHVGRAPAENGKPWISQAVGPRAWRKLGRMFTGRPWSWEVTSGLLNAFRHRRPDVVLAEYGINGVAVLEACRIAKLPLVVHFHGYDASAHKVIEKYGAEYTRMFSEAAAIVAVSQAMRRALIDLGCPDEKIVVSPCGVDCEQFRQADPGDAGEIFLSVGRLVDKKSPHLLLLSFSQVLRARPQAKLRVVGDGPLRGVCDDLVVGLRMAHAVELLGAQSHEVVVREMATARAFVQHSVTAASGDSEGMPVAVLEANACGLPVVATRHAGIPDVVIEGETGLLVDERDTEGMAREMLRLASDPQLARTIGGQARRRVIDRYTMRHSIERLSRVLSAAANHEPIHPVKWAIDTELAVTTAESREAV</sequence>
<keyword evidence="3" id="KW-0328">Glycosyltransferase</keyword>
<dbReference type="AlphaFoldDB" id="A0A5C5ZUA0"/>
<dbReference type="PANTHER" id="PTHR45947">
    <property type="entry name" value="SULFOQUINOVOSYL TRANSFERASE SQD2"/>
    <property type="match status" value="1"/>
</dbReference>
<evidence type="ECO:0000313" key="3">
    <source>
        <dbReference type="EMBL" id="TWT89733.1"/>
    </source>
</evidence>
<protein>
    <submittedName>
        <fullName evidence="3">GDP-mannose-dependent alpha-(1-6)-phosphatidylinositol monomannoside mannosyltransferase</fullName>
        <ecNumber evidence="3">2.4.1.345</ecNumber>
    </submittedName>
</protein>
<evidence type="ECO:0000313" key="4">
    <source>
        <dbReference type="Proteomes" id="UP000315440"/>
    </source>
</evidence>
<proteinExistence type="predicted"/>
<dbReference type="Pfam" id="PF13439">
    <property type="entry name" value="Glyco_transf_4"/>
    <property type="match status" value="1"/>
</dbReference>
<dbReference type="EC" id="2.4.1.345" evidence="3"/>
<organism evidence="3 4">
    <name type="scientific">Pseudobythopirellula maris</name>
    <dbReference type="NCBI Taxonomy" id="2527991"/>
    <lineage>
        <taxon>Bacteria</taxon>
        <taxon>Pseudomonadati</taxon>
        <taxon>Planctomycetota</taxon>
        <taxon>Planctomycetia</taxon>
        <taxon>Pirellulales</taxon>
        <taxon>Lacipirellulaceae</taxon>
        <taxon>Pseudobythopirellula</taxon>
    </lineage>
</organism>
<accession>A0A5C5ZUA0</accession>
<dbReference type="EMBL" id="SJPQ01000001">
    <property type="protein sequence ID" value="TWT89733.1"/>
    <property type="molecule type" value="Genomic_DNA"/>
</dbReference>
<keyword evidence="4" id="KW-1185">Reference proteome</keyword>
<dbReference type="InterPro" id="IPR050194">
    <property type="entry name" value="Glycosyltransferase_grp1"/>
</dbReference>